<dbReference type="SUPFAM" id="SSF47819">
    <property type="entry name" value="HRDC-like"/>
    <property type="match status" value="1"/>
</dbReference>
<proteinExistence type="inferred from homology"/>
<dbReference type="InterPro" id="IPR018982">
    <property type="entry name" value="RQC_domain"/>
</dbReference>
<dbReference type="SUPFAM" id="SSF52540">
    <property type="entry name" value="P-loop containing nucleoside triphosphate hydrolases"/>
    <property type="match status" value="1"/>
</dbReference>
<keyword evidence="10" id="KW-0067">ATP-binding</keyword>
<evidence type="ECO:0000256" key="9">
    <source>
        <dbReference type="ARBA" id="ARBA00022833"/>
    </source>
</evidence>
<dbReference type="Pfam" id="PF00270">
    <property type="entry name" value="DEAD"/>
    <property type="match status" value="1"/>
</dbReference>
<dbReference type="SMART" id="SM00487">
    <property type="entry name" value="DEXDc"/>
    <property type="match status" value="1"/>
</dbReference>
<evidence type="ECO:0000259" key="18">
    <source>
        <dbReference type="PROSITE" id="PS51192"/>
    </source>
</evidence>
<dbReference type="CDD" id="cd17920">
    <property type="entry name" value="DEXHc_RecQ"/>
    <property type="match status" value="1"/>
</dbReference>
<protein>
    <recommendedName>
        <fullName evidence="16">DNA helicase RecQ</fullName>
        <ecNumber evidence="16">5.6.2.4</ecNumber>
    </recommendedName>
</protein>
<keyword evidence="13" id="KW-0234">DNA repair</keyword>
<keyword evidence="11" id="KW-0238">DNA-binding</keyword>
<dbReference type="InterPro" id="IPR036388">
    <property type="entry name" value="WH-like_DNA-bd_sf"/>
</dbReference>
<dbReference type="NCBIfam" id="TIGR01389">
    <property type="entry name" value="recQ"/>
    <property type="match status" value="1"/>
</dbReference>
<keyword evidence="21" id="KW-1185">Reference proteome</keyword>
<dbReference type="GO" id="GO:0004386">
    <property type="term" value="F:helicase activity"/>
    <property type="evidence" value="ECO:0007669"/>
    <property type="project" value="UniProtKB-KW"/>
</dbReference>
<dbReference type="SMART" id="SM00341">
    <property type="entry name" value="HRDC"/>
    <property type="match status" value="1"/>
</dbReference>
<gene>
    <name evidence="20" type="primary">recQ</name>
    <name evidence="20" type="ORF">ACFSUL_15330</name>
</gene>
<reference evidence="21" key="1">
    <citation type="journal article" date="2019" name="Int. J. Syst. Evol. Microbiol.">
        <title>The Global Catalogue of Microorganisms (GCM) 10K type strain sequencing project: providing services to taxonomists for standard genome sequencing and annotation.</title>
        <authorList>
            <consortium name="The Broad Institute Genomics Platform"/>
            <consortium name="The Broad Institute Genome Sequencing Center for Infectious Disease"/>
            <person name="Wu L."/>
            <person name="Ma J."/>
        </authorList>
    </citation>
    <scope>NUCLEOTIDE SEQUENCE [LARGE SCALE GENOMIC DNA]</scope>
    <source>
        <strain evidence="21">KCTC 3913</strain>
    </source>
</reference>
<dbReference type="Pfam" id="PF14493">
    <property type="entry name" value="HTH_40"/>
    <property type="match status" value="1"/>
</dbReference>
<dbReference type="InterPro" id="IPR029491">
    <property type="entry name" value="Helicase_HTH"/>
</dbReference>
<dbReference type="InterPro" id="IPR004589">
    <property type="entry name" value="DNA_helicase_ATP-dep_RecQ"/>
</dbReference>
<dbReference type="InterPro" id="IPR027417">
    <property type="entry name" value="P-loop_NTPase"/>
</dbReference>
<comment type="similarity">
    <text evidence="3">Belongs to the helicase family. RecQ subfamily.</text>
</comment>
<dbReference type="PANTHER" id="PTHR13710">
    <property type="entry name" value="DNA HELICASE RECQ FAMILY MEMBER"/>
    <property type="match status" value="1"/>
</dbReference>
<dbReference type="InterPro" id="IPR044876">
    <property type="entry name" value="HRDC_dom_sf"/>
</dbReference>
<dbReference type="PROSITE" id="PS50967">
    <property type="entry name" value="HRDC"/>
    <property type="match status" value="1"/>
</dbReference>
<dbReference type="Pfam" id="PF09382">
    <property type="entry name" value="RQC"/>
    <property type="match status" value="1"/>
</dbReference>
<dbReference type="PANTHER" id="PTHR13710:SF105">
    <property type="entry name" value="ATP-DEPENDENT DNA HELICASE Q1"/>
    <property type="match status" value="1"/>
</dbReference>
<evidence type="ECO:0000259" key="19">
    <source>
        <dbReference type="PROSITE" id="PS51194"/>
    </source>
</evidence>
<dbReference type="RefSeq" id="WP_377936824.1">
    <property type="nucleotide sequence ID" value="NZ_JBHUMF010000031.1"/>
</dbReference>
<dbReference type="InterPro" id="IPR006293">
    <property type="entry name" value="DNA_helicase_ATP-dep_RecQ_bac"/>
</dbReference>
<evidence type="ECO:0000256" key="10">
    <source>
        <dbReference type="ARBA" id="ARBA00022840"/>
    </source>
</evidence>
<dbReference type="Gene3D" id="1.10.150.80">
    <property type="entry name" value="HRDC domain"/>
    <property type="match status" value="1"/>
</dbReference>
<dbReference type="EC" id="5.6.2.4" evidence="16"/>
<evidence type="ECO:0000313" key="21">
    <source>
        <dbReference type="Proteomes" id="UP001597506"/>
    </source>
</evidence>
<dbReference type="PROSITE" id="PS51192">
    <property type="entry name" value="HELICASE_ATP_BIND_1"/>
    <property type="match status" value="1"/>
</dbReference>
<keyword evidence="7" id="KW-0378">Hydrolase</keyword>
<dbReference type="Proteomes" id="UP001597506">
    <property type="component" value="Unassembled WGS sequence"/>
</dbReference>
<feature type="domain" description="HRDC" evidence="17">
    <location>
        <begin position="513"/>
        <end position="593"/>
    </location>
</feature>
<evidence type="ECO:0000256" key="1">
    <source>
        <dbReference type="ARBA" id="ARBA00001946"/>
    </source>
</evidence>
<keyword evidence="12" id="KW-0233">DNA recombination</keyword>
<dbReference type="CDD" id="cd18794">
    <property type="entry name" value="SF2_C_RecQ"/>
    <property type="match status" value="1"/>
</dbReference>
<dbReference type="InterPro" id="IPR010997">
    <property type="entry name" value="HRDC-like_sf"/>
</dbReference>
<evidence type="ECO:0000256" key="8">
    <source>
        <dbReference type="ARBA" id="ARBA00022806"/>
    </source>
</evidence>
<dbReference type="InterPro" id="IPR001650">
    <property type="entry name" value="Helicase_C-like"/>
</dbReference>
<sequence length="715" mass="80822">MSTPNHILKHYFGYDTFRNGQKELIDNILNGEHSVGIMPTGGGKSICYQVPAILLEGVTVVISPLISLMKDQVDALTGAGIPATFINSTLSFRELEERMEEARRGDYKLLYIAPERLEHTSFLEFLKSLPIPLVAVDEAHCLSQWGHDFRPSYLNIYNCVNELPSNPTILALTATATPQVQNDILHHLHIPSENKVITGFKRDNLSFSVMKGVDRKKWVSDYVQTHEEESGIIYAATRKEVDNLYTTLERKGIAVGRYHAGLSDSIRKQQQDEFLNDEIRVIVATNAFGMGINKSNVRYVIHYQLPKNMEGYYQEAGRAGRDGLDSECLLLFSPQDIQTQRYIIEMNATDPTFQHQELLKLREMTDYVHTESCLQNYILEYFDDDVNEPCGKCSNCLDNRDSVDVTKEAQMVLSCIIRMGERFGTSMVSQVLTGSKVKKILQFGFQNLSTYGLLKTKNQKDVGLFIDYLIAEGFINVSGGSYPTLQVSQDGKEVLTGNKTVSRKQPAKEQKVLVKEDGLFQALKLVRKTIAEEEGVPPFIIFSDASLQDMCIKLPTTEESFLTVKGVGENKLNRYGKPFIEGIVEYLQDNPDHAPIVEKVEERQGTHQTVNNSDQPSYLISFDMYREGLDFSEIAKSRGMSKTTIENHIIRSIEEGQEIDWSEILTLEEEELISEAVKEVGTQFLRPIKEKTADSISYFQIKAFLLKNRNTMNAG</sequence>
<dbReference type="EMBL" id="JBHUMF010000031">
    <property type="protein sequence ID" value="MFD2682112.1"/>
    <property type="molecule type" value="Genomic_DNA"/>
</dbReference>
<comment type="catalytic activity">
    <reaction evidence="15">
        <text>Couples ATP hydrolysis with the unwinding of duplex DNA by translocating in the 3'-5' direction.</text>
        <dbReference type="EC" id="5.6.2.4"/>
    </reaction>
</comment>
<keyword evidence="14" id="KW-0413">Isomerase</keyword>
<keyword evidence="9" id="KW-0862">Zinc</keyword>
<evidence type="ECO:0000256" key="12">
    <source>
        <dbReference type="ARBA" id="ARBA00023172"/>
    </source>
</evidence>
<dbReference type="InterPro" id="IPR011545">
    <property type="entry name" value="DEAD/DEAH_box_helicase_dom"/>
</dbReference>
<evidence type="ECO:0000256" key="13">
    <source>
        <dbReference type="ARBA" id="ARBA00023204"/>
    </source>
</evidence>
<evidence type="ECO:0000256" key="11">
    <source>
        <dbReference type="ARBA" id="ARBA00023125"/>
    </source>
</evidence>
<keyword evidence="5" id="KW-0547">Nucleotide-binding</keyword>
<dbReference type="InterPro" id="IPR002121">
    <property type="entry name" value="HRDC_dom"/>
</dbReference>
<organism evidence="20 21">
    <name type="scientific">Bacillus seohaeanensis</name>
    <dbReference type="NCBI Taxonomy" id="284580"/>
    <lineage>
        <taxon>Bacteria</taxon>
        <taxon>Bacillati</taxon>
        <taxon>Bacillota</taxon>
        <taxon>Bacilli</taxon>
        <taxon>Bacillales</taxon>
        <taxon>Bacillaceae</taxon>
        <taxon>Bacillus</taxon>
    </lineage>
</organism>
<evidence type="ECO:0000256" key="3">
    <source>
        <dbReference type="ARBA" id="ARBA00005446"/>
    </source>
</evidence>
<evidence type="ECO:0000256" key="16">
    <source>
        <dbReference type="NCBIfam" id="TIGR01389"/>
    </source>
</evidence>
<dbReference type="InterPro" id="IPR032284">
    <property type="entry name" value="RecQ_Zn-bd"/>
</dbReference>
<evidence type="ECO:0000313" key="20">
    <source>
        <dbReference type="EMBL" id="MFD2682112.1"/>
    </source>
</evidence>
<dbReference type="Gene3D" id="1.10.10.10">
    <property type="entry name" value="Winged helix-like DNA-binding domain superfamily/Winged helix DNA-binding domain"/>
    <property type="match status" value="1"/>
</dbReference>
<dbReference type="Pfam" id="PF00271">
    <property type="entry name" value="Helicase_C"/>
    <property type="match status" value="1"/>
</dbReference>
<comment type="caution">
    <text evidence="20">The sequence shown here is derived from an EMBL/GenBank/DDBJ whole genome shotgun (WGS) entry which is preliminary data.</text>
</comment>
<dbReference type="SUPFAM" id="SSF46785">
    <property type="entry name" value="Winged helix' DNA-binding domain"/>
    <property type="match status" value="1"/>
</dbReference>
<comment type="cofactor">
    <cofactor evidence="1">
        <name>Mg(2+)</name>
        <dbReference type="ChEBI" id="CHEBI:18420"/>
    </cofactor>
</comment>
<evidence type="ECO:0000256" key="15">
    <source>
        <dbReference type="ARBA" id="ARBA00034617"/>
    </source>
</evidence>
<keyword evidence="4" id="KW-0479">Metal-binding</keyword>
<dbReference type="Pfam" id="PF00570">
    <property type="entry name" value="HRDC"/>
    <property type="match status" value="1"/>
</dbReference>
<dbReference type="InterPro" id="IPR036390">
    <property type="entry name" value="WH_DNA-bd_sf"/>
</dbReference>
<keyword evidence="8 20" id="KW-0347">Helicase</keyword>
<dbReference type="SMART" id="SM00956">
    <property type="entry name" value="RQC"/>
    <property type="match status" value="1"/>
</dbReference>
<dbReference type="PROSITE" id="PS51194">
    <property type="entry name" value="HELICASE_CTER"/>
    <property type="match status" value="1"/>
</dbReference>
<name>A0ABW5RUG4_9BACI</name>
<feature type="domain" description="Helicase C-terminal" evidence="19">
    <location>
        <begin position="218"/>
        <end position="365"/>
    </location>
</feature>
<keyword evidence="6" id="KW-0227">DNA damage</keyword>
<dbReference type="NCBIfam" id="TIGR00614">
    <property type="entry name" value="recQ_fam"/>
    <property type="match status" value="1"/>
</dbReference>
<comment type="cofactor">
    <cofactor evidence="2">
        <name>Zn(2+)</name>
        <dbReference type="ChEBI" id="CHEBI:29105"/>
    </cofactor>
</comment>
<evidence type="ECO:0000256" key="7">
    <source>
        <dbReference type="ARBA" id="ARBA00022801"/>
    </source>
</evidence>
<evidence type="ECO:0000256" key="5">
    <source>
        <dbReference type="ARBA" id="ARBA00022741"/>
    </source>
</evidence>
<dbReference type="InterPro" id="IPR014001">
    <property type="entry name" value="Helicase_ATP-bd"/>
</dbReference>
<dbReference type="Pfam" id="PF16124">
    <property type="entry name" value="RecQ_Zn_bind"/>
    <property type="match status" value="1"/>
</dbReference>
<dbReference type="Gene3D" id="3.40.50.300">
    <property type="entry name" value="P-loop containing nucleotide triphosphate hydrolases"/>
    <property type="match status" value="2"/>
</dbReference>
<evidence type="ECO:0000256" key="14">
    <source>
        <dbReference type="ARBA" id="ARBA00023235"/>
    </source>
</evidence>
<evidence type="ECO:0000256" key="6">
    <source>
        <dbReference type="ARBA" id="ARBA00022763"/>
    </source>
</evidence>
<evidence type="ECO:0000256" key="4">
    <source>
        <dbReference type="ARBA" id="ARBA00022723"/>
    </source>
</evidence>
<evidence type="ECO:0000256" key="2">
    <source>
        <dbReference type="ARBA" id="ARBA00001947"/>
    </source>
</evidence>
<accession>A0ABW5RUG4</accession>
<dbReference type="SMART" id="SM00490">
    <property type="entry name" value="HELICc"/>
    <property type="match status" value="1"/>
</dbReference>
<evidence type="ECO:0000259" key="17">
    <source>
        <dbReference type="PROSITE" id="PS50967"/>
    </source>
</evidence>
<feature type="domain" description="Helicase ATP-binding" evidence="18">
    <location>
        <begin position="25"/>
        <end position="194"/>
    </location>
</feature>